<feature type="region of interest" description="Disordered" evidence="1">
    <location>
        <begin position="1"/>
        <end position="58"/>
    </location>
</feature>
<feature type="compositionally biased region" description="Polar residues" evidence="1">
    <location>
        <begin position="7"/>
        <end position="31"/>
    </location>
</feature>
<sequence length="135" mass="14872">MGRDAGHTSQARNTSTRPGVIWTTDSTTPNAHNAGHHHVSTACNTDMPKLLDPPTSATNRTDALVVDTTRSLTWTTSRRVTLEKSTIKGQSAAARSNGVKHNQFHELYQIWHKRMKGASSTIECEVDYNQVEACL</sequence>
<protein>
    <submittedName>
        <fullName evidence="2">Uncharacterized protein</fullName>
    </submittedName>
</protein>
<keyword evidence="3" id="KW-1185">Reference proteome</keyword>
<evidence type="ECO:0000313" key="3">
    <source>
        <dbReference type="Proteomes" id="UP000073492"/>
    </source>
</evidence>
<accession>A0A139ITI9</accession>
<reference evidence="2 3" key="1">
    <citation type="submission" date="2015-07" db="EMBL/GenBank/DDBJ databases">
        <title>Comparative genomics of the Sigatoka disease complex on banana suggests a link between parallel evolutionary changes in Pseudocercospora fijiensis and Pseudocercospora eumusae and increased virulence on the banana host.</title>
        <authorList>
            <person name="Chang T.-C."/>
            <person name="Salvucci A."/>
            <person name="Crous P.W."/>
            <person name="Stergiopoulos I."/>
        </authorList>
    </citation>
    <scope>NUCLEOTIDE SEQUENCE [LARGE SCALE GENOMIC DNA]</scope>
    <source>
        <strain evidence="2 3">CBS 116634</strain>
    </source>
</reference>
<gene>
    <name evidence="2" type="ORF">AC579_4537</name>
</gene>
<comment type="caution">
    <text evidence="2">The sequence shown here is derived from an EMBL/GenBank/DDBJ whole genome shotgun (WGS) entry which is preliminary data.</text>
</comment>
<dbReference type="Proteomes" id="UP000073492">
    <property type="component" value="Unassembled WGS sequence"/>
</dbReference>
<proteinExistence type="predicted"/>
<organism evidence="2 3">
    <name type="scientific">Pseudocercospora musae</name>
    <dbReference type="NCBI Taxonomy" id="113226"/>
    <lineage>
        <taxon>Eukaryota</taxon>
        <taxon>Fungi</taxon>
        <taxon>Dikarya</taxon>
        <taxon>Ascomycota</taxon>
        <taxon>Pezizomycotina</taxon>
        <taxon>Dothideomycetes</taxon>
        <taxon>Dothideomycetidae</taxon>
        <taxon>Mycosphaerellales</taxon>
        <taxon>Mycosphaerellaceae</taxon>
        <taxon>Pseudocercospora</taxon>
    </lineage>
</organism>
<name>A0A139ITI9_9PEZI</name>
<dbReference type="OrthoDB" id="1939603at2759"/>
<dbReference type="EMBL" id="LFZO01000011">
    <property type="protein sequence ID" value="KXT18069.1"/>
    <property type="molecule type" value="Genomic_DNA"/>
</dbReference>
<evidence type="ECO:0000256" key="1">
    <source>
        <dbReference type="SAM" id="MobiDB-lite"/>
    </source>
</evidence>
<dbReference type="AlphaFoldDB" id="A0A139ITI9"/>
<evidence type="ECO:0000313" key="2">
    <source>
        <dbReference type="EMBL" id="KXT18069.1"/>
    </source>
</evidence>